<evidence type="ECO:0000256" key="1">
    <source>
        <dbReference type="ARBA" id="ARBA00009034"/>
    </source>
</evidence>
<reference evidence="9" key="1">
    <citation type="submission" date="2018-10" db="EMBL/GenBank/DDBJ databases">
        <authorList>
            <person name="Zhang H."/>
        </authorList>
    </citation>
    <scope>NUCLEOTIDE SEQUENCE</scope>
</reference>
<evidence type="ECO:0000256" key="4">
    <source>
        <dbReference type="ARBA" id="ARBA00023157"/>
    </source>
</evidence>
<dbReference type="PANTHER" id="PTHR13647">
    <property type="entry name" value="INSULIN-LIKE PEPTIDE 2-RELATED"/>
    <property type="match status" value="1"/>
</dbReference>
<feature type="transmembrane region" description="Helical" evidence="7">
    <location>
        <begin position="12"/>
        <end position="29"/>
    </location>
</feature>
<comment type="similarity">
    <text evidence="1 5">Belongs to the insulin family.</text>
</comment>
<evidence type="ECO:0000256" key="6">
    <source>
        <dbReference type="SAM" id="MobiDB-lite"/>
    </source>
</evidence>
<keyword evidence="2" id="KW-0165">Cleavage on pair of basic residues</keyword>
<keyword evidence="7" id="KW-0812">Transmembrane</keyword>
<evidence type="ECO:0000256" key="7">
    <source>
        <dbReference type="SAM" id="Phobius"/>
    </source>
</evidence>
<feature type="compositionally biased region" description="Acidic residues" evidence="6">
    <location>
        <begin position="136"/>
        <end position="145"/>
    </location>
</feature>
<keyword evidence="5" id="KW-0964">Secreted</keyword>
<dbReference type="InterPro" id="IPR022353">
    <property type="entry name" value="Insulin_CS"/>
</dbReference>
<keyword evidence="4" id="KW-1015">Disulfide bond</keyword>
<dbReference type="PROSITE" id="PS00262">
    <property type="entry name" value="INSULIN"/>
    <property type="match status" value="1"/>
</dbReference>
<evidence type="ECO:0000259" key="8">
    <source>
        <dbReference type="SMART" id="SM00078"/>
    </source>
</evidence>
<feature type="compositionally biased region" description="Low complexity" evidence="6">
    <location>
        <begin position="118"/>
        <end position="135"/>
    </location>
</feature>
<keyword evidence="3" id="KW-0732">Signal</keyword>
<feature type="domain" description="Insulin-like" evidence="8">
    <location>
        <begin position="33"/>
        <end position="96"/>
    </location>
</feature>
<dbReference type="SMART" id="SM00078">
    <property type="entry name" value="IlGF"/>
    <property type="match status" value="1"/>
</dbReference>
<accession>A0A4Y5MYF7</accession>
<gene>
    <name evidence="9" type="primary">ILP</name>
</gene>
<dbReference type="InterPro" id="IPR016179">
    <property type="entry name" value="Insulin-like"/>
</dbReference>
<evidence type="ECO:0000313" key="9">
    <source>
        <dbReference type="EMBL" id="QCW06538.1"/>
    </source>
</evidence>
<evidence type="ECO:0000256" key="2">
    <source>
        <dbReference type="ARBA" id="ARBA00022685"/>
    </source>
</evidence>
<dbReference type="GO" id="GO:0005576">
    <property type="term" value="C:extracellular region"/>
    <property type="evidence" value="ECO:0007669"/>
    <property type="project" value="UniProtKB-SubCell"/>
</dbReference>
<dbReference type="Gene3D" id="1.10.100.10">
    <property type="entry name" value="Insulin-like"/>
    <property type="match status" value="1"/>
</dbReference>
<dbReference type="EMBL" id="MK064538">
    <property type="protein sequence ID" value="QCW06538.1"/>
    <property type="molecule type" value="mRNA"/>
</dbReference>
<evidence type="ECO:0000256" key="3">
    <source>
        <dbReference type="ARBA" id="ARBA00022729"/>
    </source>
</evidence>
<dbReference type="InterPro" id="IPR036438">
    <property type="entry name" value="Insulin-like_sf"/>
</dbReference>
<comment type="subcellular location">
    <subcellularLocation>
        <location evidence="5">Secreted</location>
    </subcellularLocation>
</comment>
<keyword evidence="7" id="KW-1133">Transmembrane helix</keyword>
<sequence length="170" mass="19291">MQMTQVFHTMLWSPYYIFLFMVTMAPVSIEGNIQACGSDLTDLLSLLCGNQFHGPGKRSTGSEVRNIGQQIIQKRSGVVDECCHTQCDFNTLQLYCRQAPDIEALVEGKDSGNENENKNGQQGVTAQSPQTTTQSPDDEDDEELSPWDLHRMRYIFVQRLGRIRRMGNRK</sequence>
<keyword evidence="7" id="KW-0472">Membrane</keyword>
<protein>
    <submittedName>
        <fullName evidence="9">Insulin-like peptide</fullName>
    </submittedName>
</protein>
<dbReference type="Pfam" id="PF00049">
    <property type="entry name" value="Insulin"/>
    <property type="match status" value="1"/>
</dbReference>
<dbReference type="InterPro" id="IPR022352">
    <property type="entry name" value="Ins/IGF/rlx"/>
</dbReference>
<name>A0A4Y5MYF7_PINIB</name>
<organism evidence="9">
    <name type="scientific">Pinctada imbricata</name>
    <name type="common">Atlantic pearl-oyster</name>
    <name type="synonym">Pinctada martensii</name>
    <dbReference type="NCBI Taxonomy" id="66713"/>
    <lineage>
        <taxon>Eukaryota</taxon>
        <taxon>Metazoa</taxon>
        <taxon>Spiralia</taxon>
        <taxon>Lophotrochozoa</taxon>
        <taxon>Mollusca</taxon>
        <taxon>Bivalvia</taxon>
        <taxon>Autobranchia</taxon>
        <taxon>Pteriomorphia</taxon>
        <taxon>Pterioida</taxon>
        <taxon>Pterioidea</taxon>
        <taxon>Pteriidae</taxon>
        <taxon>Pinctada</taxon>
    </lineage>
</organism>
<dbReference type="SUPFAM" id="SSF56994">
    <property type="entry name" value="Insulin-like"/>
    <property type="match status" value="1"/>
</dbReference>
<dbReference type="GO" id="GO:0005179">
    <property type="term" value="F:hormone activity"/>
    <property type="evidence" value="ECO:0007669"/>
    <property type="project" value="InterPro"/>
</dbReference>
<proteinExistence type="evidence at transcript level"/>
<dbReference type="AlphaFoldDB" id="A0A4Y5MYF7"/>
<dbReference type="PANTHER" id="PTHR13647:SF4">
    <property type="entry name" value="INSULIN-LIKE PEPTIDE 1-RELATED"/>
    <property type="match status" value="1"/>
</dbReference>
<feature type="region of interest" description="Disordered" evidence="6">
    <location>
        <begin position="109"/>
        <end position="146"/>
    </location>
</feature>
<evidence type="ECO:0000256" key="5">
    <source>
        <dbReference type="RuleBase" id="RU000406"/>
    </source>
</evidence>
<dbReference type="PRINTS" id="PR00276">
    <property type="entry name" value="INSULINFAMLY"/>
</dbReference>